<feature type="signal peptide" evidence="11">
    <location>
        <begin position="1"/>
        <end position="19"/>
    </location>
</feature>
<dbReference type="GO" id="GO:0016042">
    <property type="term" value="P:lipid catabolic process"/>
    <property type="evidence" value="ECO:0007669"/>
    <property type="project" value="UniProtKB-KW"/>
</dbReference>
<feature type="domain" description="Partial AB-hydrolase lipase" evidence="12">
    <location>
        <begin position="29"/>
        <end position="90"/>
    </location>
</feature>
<keyword evidence="7" id="KW-0325">Glycoprotein</keyword>
<keyword evidence="3 11" id="KW-0732">Signal</keyword>
<evidence type="ECO:0000256" key="6">
    <source>
        <dbReference type="ARBA" id="ARBA00023098"/>
    </source>
</evidence>
<comment type="subcellular location">
    <subcellularLocation>
        <location evidence="1">Lysosome lumen</location>
    </subcellularLocation>
</comment>
<proteinExistence type="inferred from homology"/>
<evidence type="ECO:0000256" key="11">
    <source>
        <dbReference type="SAM" id="SignalP"/>
    </source>
</evidence>
<dbReference type="InterPro" id="IPR029058">
    <property type="entry name" value="AB_hydrolase_fold"/>
</dbReference>
<evidence type="ECO:0000256" key="8">
    <source>
        <dbReference type="ARBA" id="ARBA00023228"/>
    </source>
</evidence>
<dbReference type="Pfam" id="PF04083">
    <property type="entry name" value="Abhydro_lipase"/>
    <property type="match status" value="1"/>
</dbReference>
<evidence type="ECO:0000259" key="12">
    <source>
        <dbReference type="Pfam" id="PF04083"/>
    </source>
</evidence>
<keyword evidence="5 9" id="KW-0442">Lipid degradation</keyword>
<evidence type="ECO:0000256" key="1">
    <source>
        <dbReference type="ARBA" id="ARBA00004227"/>
    </source>
</evidence>
<keyword evidence="6" id="KW-0443">Lipid metabolism</keyword>
<dbReference type="AlphaFoldDB" id="A0A914UT30"/>
<name>A0A914UT30_9BILA</name>
<dbReference type="SUPFAM" id="SSF53474">
    <property type="entry name" value="alpha/beta-Hydrolases"/>
    <property type="match status" value="1"/>
</dbReference>
<evidence type="ECO:0000256" key="2">
    <source>
        <dbReference type="ARBA" id="ARBA00010701"/>
    </source>
</evidence>
<evidence type="ECO:0000256" key="10">
    <source>
        <dbReference type="PIRSR" id="PIRSR000862-1"/>
    </source>
</evidence>
<dbReference type="FunFam" id="3.40.50.1820:FF:000021">
    <property type="entry name" value="Lipase"/>
    <property type="match status" value="1"/>
</dbReference>
<feature type="active site" description="Nucleophile" evidence="10">
    <location>
        <position position="165"/>
    </location>
</feature>
<dbReference type="GO" id="GO:0043202">
    <property type="term" value="C:lysosomal lumen"/>
    <property type="evidence" value="ECO:0007669"/>
    <property type="project" value="UniProtKB-SubCell"/>
</dbReference>
<feature type="active site" description="Charge relay system" evidence="10">
    <location>
        <position position="338"/>
    </location>
</feature>
<dbReference type="PIRSF" id="PIRSF000862">
    <property type="entry name" value="Steryl_ester_lip"/>
    <property type="match status" value="1"/>
</dbReference>
<evidence type="ECO:0000313" key="13">
    <source>
        <dbReference type="Proteomes" id="UP000887566"/>
    </source>
</evidence>
<evidence type="ECO:0000313" key="14">
    <source>
        <dbReference type="WBParaSite" id="PSAMB.scaffold1195size34638.g11548.t1"/>
    </source>
</evidence>
<evidence type="ECO:0000256" key="3">
    <source>
        <dbReference type="ARBA" id="ARBA00022729"/>
    </source>
</evidence>
<organism evidence="13 14">
    <name type="scientific">Plectus sambesii</name>
    <dbReference type="NCBI Taxonomy" id="2011161"/>
    <lineage>
        <taxon>Eukaryota</taxon>
        <taxon>Metazoa</taxon>
        <taxon>Ecdysozoa</taxon>
        <taxon>Nematoda</taxon>
        <taxon>Chromadorea</taxon>
        <taxon>Plectida</taxon>
        <taxon>Plectina</taxon>
        <taxon>Plectoidea</taxon>
        <taxon>Plectidae</taxon>
        <taxon>Plectus</taxon>
    </lineage>
</organism>
<sequence length="393" mass="44027">MRAICVAVLFLCGIASGVAEDPEVTADFSGIVQHWGYPVEEHDVTTADGYILTVHRIPYGKNGPSKGANRPVVFLMHGLEGSSASWVLNLPNESAGFMFADAGFDCWFGNFRGNVYSKRHVQLDPNSHDFWKFSWDQMASKDLPAMIQKVLDITGQDQIYYVGDSMGTLTAFAEFSQNQQLATHIKEYFALGPVASVTHIKGLFRFLADNYHLIDWLLNVFGVDQFLPPDWFTHTVAEVVCEDHLTAHLCDNLIFLISGPESQQLNETRVPVYINHTPAGTSTRTMIHFAQNVKFETFQMYDFGSASLNREAYGQDTPPQYHVENMVVPVHLYWGFNDTLANPTDVNGYLVPKIKNLVASTGLDGFSHIDFQWGLKAGKEVYQPVIDEINKSK</sequence>
<feature type="active site" description="Charge relay system" evidence="10">
    <location>
        <position position="368"/>
    </location>
</feature>
<dbReference type="GO" id="GO:0016788">
    <property type="term" value="F:hydrolase activity, acting on ester bonds"/>
    <property type="evidence" value="ECO:0007669"/>
    <property type="project" value="InterPro"/>
</dbReference>
<dbReference type="InterPro" id="IPR006693">
    <property type="entry name" value="AB_hydrolase_lipase"/>
</dbReference>
<dbReference type="WBParaSite" id="PSAMB.scaffold1195size34638.g11548.t1">
    <property type="protein sequence ID" value="PSAMB.scaffold1195size34638.g11548.t1"/>
    <property type="gene ID" value="PSAMB.scaffold1195size34638.g11548"/>
</dbReference>
<dbReference type="Proteomes" id="UP000887566">
    <property type="component" value="Unplaced"/>
</dbReference>
<dbReference type="InterPro" id="IPR025483">
    <property type="entry name" value="Lipase_euk"/>
</dbReference>
<keyword evidence="8" id="KW-0458">Lysosome</keyword>
<dbReference type="Gene3D" id="3.40.50.1820">
    <property type="entry name" value="alpha/beta hydrolase"/>
    <property type="match status" value="1"/>
</dbReference>
<protein>
    <recommendedName>
        <fullName evidence="9">Lipase</fullName>
    </recommendedName>
</protein>
<dbReference type="PANTHER" id="PTHR11005">
    <property type="entry name" value="LYSOSOMAL ACID LIPASE-RELATED"/>
    <property type="match status" value="1"/>
</dbReference>
<feature type="chain" id="PRO_5036857174" description="Lipase" evidence="11">
    <location>
        <begin position="20"/>
        <end position="393"/>
    </location>
</feature>
<keyword evidence="4 9" id="KW-0378">Hydrolase</keyword>
<comment type="similarity">
    <text evidence="2 9">Belongs to the AB hydrolase superfamily. Lipase family.</text>
</comment>
<reference evidence="14" key="1">
    <citation type="submission" date="2022-11" db="UniProtKB">
        <authorList>
            <consortium name="WormBaseParasite"/>
        </authorList>
    </citation>
    <scope>IDENTIFICATION</scope>
</reference>
<evidence type="ECO:0000256" key="4">
    <source>
        <dbReference type="ARBA" id="ARBA00022801"/>
    </source>
</evidence>
<evidence type="ECO:0000256" key="5">
    <source>
        <dbReference type="ARBA" id="ARBA00022963"/>
    </source>
</evidence>
<keyword evidence="13" id="KW-1185">Reference proteome</keyword>
<evidence type="ECO:0000256" key="7">
    <source>
        <dbReference type="ARBA" id="ARBA00023180"/>
    </source>
</evidence>
<accession>A0A914UT30</accession>
<evidence type="ECO:0000256" key="9">
    <source>
        <dbReference type="PIRNR" id="PIRNR000862"/>
    </source>
</evidence>